<sequence length="275" mass="30068">MSISEERDFKRISYGCNENQFGDLRLPVAGDGPFPVAIVIHGGFWRAGFSLDHMNPFAESLTAQGIATWSIEYRRVGQEGGGWPGTFQDVSEAVDFVRTLSENDPLDLNRVVTIGHSAGGHLALWAAARHRLPQDSILSRLENPLSIKGVISLSGVSDLALMCEVHYQREIIMKADDNPTRDLIGGNNKDFPSRFAECSPIELLPIGIPLEIIHGSLDINVPVGISEKFAKAAESAGDDVALKVLPNSEHFKLINPETEEWAVVLESTLSLINKD</sequence>
<dbReference type="SUPFAM" id="SSF53474">
    <property type="entry name" value="alpha/beta-Hydrolases"/>
    <property type="match status" value="1"/>
</dbReference>
<dbReference type="InterPro" id="IPR029058">
    <property type="entry name" value="AB_hydrolase_fold"/>
</dbReference>
<dbReference type="Proteomes" id="UP001178288">
    <property type="component" value="Chromosome"/>
</dbReference>
<dbReference type="AlphaFoldDB" id="A0AA95MKU7"/>
<dbReference type="GO" id="GO:0016787">
    <property type="term" value="F:hydrolase activity"/>
    <property type="evidence" value="ECO:0007669"/>
    <property type="project" value="UniProtKB-KW"/>
</dbReference>
<dbReference type="RefSeq" id="WP_066092815.1">
    <property type="nucleotide sequence ID" value="NZ_CP126114.1"/>
</dbReference>
<dbReference type="InterPro" id="IPR049492">
    <property type="entry name" value="BD-FAE-like_dom"/>
</dbReference>
<dbReference type="InterPro" id="IPR050300">
    <property type="entry name" value="GDXG_lipolytic_enzyme"/>
</dbReference>
<dbReference type="EMBL" id="CP126114">
    <property type="protein sequence ID" value="WHY85792.1"/>
    <property type="molecule type" value="Genomic_DNA"/>
</dbReference>
<name>A0AA95MKU7_9BACI</name>
<evidence type="ECO:0000256" key="1">
    <source>
        <dbReference type="ARBA" id="ARBA00022801"/>
    </source>
</evidence>
<evidence type="ECO:0000313" key="3">
    <source>
        <dbReference type="EMBL" id="WHY85792.1"/>
    </source>
</evidence>
<gene>
    <name evidence="3" type="ORF">QNH39_24845</name>
</gene>
<keyword evidence="1 3" id="KW-0378">Hydrolase</keyword>
<dbReference type="Pfam" id="PF20434">
    <property type="entry name" value="BD-FAE"/>
    <property type="match status" value="1"/>
</dbReference>
<feature type="domain" description="BD-FAE-like" evidence="2">
    <location>
        <begin position="23"/>
        <end position="231"/>
    </location>
</feature>
<dbReference type="KEGG" id="nnv:QNH39_24845"/>
<keyword evidence="4" id="KW-1185">Reference proteome</keyword>
<evidence type="ECO:0000259" key="2">
    <source>
        <dbReference type="Pfam" id="PF20434"/>
    </source>
</evidence>
<protein>
    <submittedName>
        <fullName evidence="3">Alpha/beta hydrolase</fullName>
    </submittedName>
</protein>
<dbReference type="PANTHER" id="PTHR48081:SF33">
    <property type="entry name" value="KYNURENINE FORMAMIDASE"/>
    <property type="match status" value="1"/>
</dbReference>
<evidence type="ECO:0000313" key="4">
    <source>
        <dbReference type="Proteomes" id="UP001178288"/>
    </source>
</evidence>
<dbReference type="PANTHER" id="PTHR48081">
    <property type="entry name" value="AB HYDROLASE SUPERFAMILY PROTEIN C4A8.06C"/>
    <property type="match status" value="1"/>
</dbReference>
<reference evidence="3" key="1">
    <citation type="submission" date="2023-05" db="EMBL/GenBank/DDBJ databases">
        <title>Comparative genomics of Bacillaceae isolates and their secondary metabolite potential.</title>
        <authorList>
            <person name="Song L."/>
            <person name="Nielsen L.J."/>
            <person name="Mohite O."/>
            <person name="Xu X."/>
            <person name="Weber T."/>
            <person name="Kovacs A.T."/>
        </authorList>
    </citation>
    <scope>NUCLEOTIDE SEQUENCE</scope>
    <source>
        <strain evidence="3">XLM17</strain>
    </source>
</reference>
<proteinExistence type="predicted"/>
<accession>A0AA95MKU7</accession>
<organism evidence="3 4">
    <name type="scientific">Neobacillus novalis</name>
    <dbReference type="NCBI Taxonomy" id="220687"/>
    <lineage>
        <taxon>Bacteria</taxon>
        <taxon>Bacillati</taxon>
        <taxon>Bacillota</taxon>
        <taxon>Bacilli</taxon>
        <taxon>Bacillales</taxon>
        <taxon>Bacillaceae</taxon>
        <taxon>Neobacillus</taxon>
    </lineage>
</organism>
<dbReference type="Gene3D" id="3.40.50.1820">
    <property type="entry name" value="alpha/beta hydrolase"/>
    <property type="match status" value="1"/>
</dbReference>